<keyword evidence="6" id="KW-0966">Cell projection</keyword>
<evidence type="ECO:0000313" key="15">
    <source>
        <dbReference type="Proteomes" id="UP000284051"/>
    </source>
</evidence>
<evidence type="ECO:0000313" key="12">
    <source>
        <dbReference type="Proteomes" id="UP000095350"/>
    </source>
</evidence>
<evidence type="ECO:0000256" key="2">
    <source>
        <dbReference type="ARBA" id="ARBA00008787"/>
    </source>
</evidence>
<dbReference type="PANTHER" id="PTHR34773:SF1">
    <property type="entry name" value="FLAGELLAR SECRETION CHAPERONE FLIS"/>
    <property type="match status" value="1"/>
</dbReference>
<keyword evidence="6" id="KW-0969">Cilium</keyword>
<evidence type="ECO:0000313" key="8">
    <source>
        <dbReference type="EMBL" id="MVQ47031.1"/>
    </source>
</evidence>
<dbReference type="EMBL" id="WNAJ01000007">
    <property type="protein sequence ID" value="MTR84950.1"/>
    <property type="molecule type" value="Genomic_DNA"/>
</dbReference>
<comment type="subcellular location">
    <subcellularLocation>
        <location evidence="1">Cytoplasm</location>
        <location evidence="1">Cytosol</location>
    </subcellularLocation>
</comment>
<accession>A0A173S3W7</accession>
<dbReference type="Pfam" id="PF02561">
    <property type="entry name" value="FliS"/>
    <property type="match status" value="1"/>
</dbReference>
<dbReference type="SUPFAM" id="SSF101116">
    <property type="entry name" value="Flagellar export chaperone FliS"/>
    <property type="match status" value="1"/>
</dbReference>
<evidence type="ECO:0000256" key="5">
    <source>
        <dbReference type="ARBA" id="ARBA00023186"/>
    </source>
</evidence>
<dbReference type="InterPro" id="IPR003713">
    <property type="entry name" value="FliS"/>
</dbReference>
<evidence type="ECO:0000313" key="9">
    <source>
        <dbReference type="EMBL" id="RHC18550.1"/>
    </source>
</evidence>
<dbReference type="Proteomes" id="UP000095350">
    <property type="component" value="Unassembled WGS sequence"/>
</dbReference>
<dbReference type="Proteomes" id="UP000479531">
    <property type="component" value="Unassembled WGS sequence"/>
</dbReference>
<keyword evidence="4" id="KW-1005">Bacterial flagellum biogenesis</keyword>
<keyword evidence="5" id="KW-0143">Chaperone</keyword>
<keyword evidence="3" id="KW-0963">Cytoplasm</keyword>
<dbReference type="PANTHER" id="PTHR34773">
    <property type="entry name" value="FLAGELLAR SECRETION CHAPERONE FLIS"/>
    <property type="match status" value="1"/>
</dbReference>
<gene>
    <name evidence="10" type="ORF">DW264_14495</name>
    <name evidence="9" type="ORF">DW856_06275</name>
    <name evidence="11" type="ORF">DWZ31_12970</name>
    <name evidence="6" type="ORF">ERS852572_00767</name>
    <name evidence="8" type="ORF">GCK47_15395</name>
    <name evidence="7" type="ORF">GMD50_07725</name>
</gene>
<dbReference type="Gene3D" id="1.20.120.340">
    <property type="entry name" value="Flagellar protein FliS"/>
    <property type="match status" value="1"/>
</dbReference>
<dbReference type="InterPro" id="IPR036584">
    <property type="entry name" value="FliS_sf"/>
</dbReference>
<evidence type="ECO:0000313" key="10">
    <source>
        <dbReference type="EMBL" id="RHG26510.1"/>
    </source>
</evidence>
<reference evidence="6 12" key="1">
    <citation type="submission" date="2015-09" db="EMBL/GenBank/DDBJ databases">
        <authorList>
            <consortium name="Pathogen Informatics"/>
        </authorList>
    </citation>
    <scope>NUCLEOTIDE SEQUENCE [LARGE SCALE GENOMIC DNA]</scope>
    <source>
        <strain evidence="6 12">2789STDY5834960</strain>
    </source>
</reference>
<name>A0A173S3W7_9FIRM</name>
<dbReference type="GO" id="GO:0044780">
    <property type="term" value="P:bacterial-type flagellum assembly"/>
    <property type="evidence" value="ECO:0007669"/>
    <property type="project" value="InterPro"/>
</dbReference>
<dbReference type="EMBL" id="CYXZ01000005">
    <property type="protein sequence ID" value="CUM85013.1"/>
    <property type="molecule type" value="Genomic_DNA"/>
</dbReference>
<organism evidence="6 12">
    <name type="scientific">Roseburia intestinalis</name>
    <dbReference type="NCBI Taxonomy" id="166486"/>
    <lineage>
        <taxon>Bacteria</taxon>
        <taxon>Bacillati</taxon>
        <taxon>Bacillota</taxon>
        <taxon>Clostridia</taxon>
        <taxon>Lachnospirales</taxon>
        <taxon>Lachnospiraceae</taxon>
        <taxon>Roseburia</taxon>
    </lineage>
</organism>
<dbReference type="RefSeq" id="WP_022111842.1">
    <property type="nucleotide sequence ID" value="NZ_CABIYH010000005.1"/>
</dbReference>
<evidence type="ECO:0000313" key="14">
    <source>
        <dbReference type="Proteomes" id="UP000283586"/>
    </source>
</evidence>
<protein>
    <submittedName>
        <fullName evidence="6">Flagellar protein FliS</fullName>
    </submittedName>
</protein>
<dbReference type="EMBL" id="WGGT01000022">
    <property type="protein sequence ID" value="MVQ47031.1"/>
    <property type="molecule type" value="Genomic_DNA"/>
</dbReference>
<evidence type="ECO:0000313" key="13">
    <source>
        <dbReference type="Proteomes" id="UP000283513"/>
    </source>
</evidence>
<proteinExistence type="inferred from homology"/>
<dbReference type="GO" id="GO:0005829">
    <property type="term" value="C:cytosol"/>
    <property type="evidence" value="ECO:0007669"/>
    <property type="project" value="UniProtKB-SubCell"/>
</dbReference>
<dbReference type="STRING" id="166486.ERS852572_00767"/>
<reference evidence="7 16" key="3">
    <citation type="journal article" date="2019" name="Nat. Med.">
        <title>A library of human gut bacterial isolates paired with longitudinal multiomics data enables mechanistic microbiome research.</title>
        <authorList>
            <person name="Poyet M."/>
            <person name="Groussin M."/>
            <person name="Gibbons S.M."/>
            <person name="Avila-Pacheco J."/>
            <person name="Jiang X."/>
            <person name="Kearney S.M."/>
            <person name="Perrotta A.R."/>
            <person name="Berdy B."/>
            <person name="Zhao S."/>
            <person name="Lieberman T.D."/>
            <person name="Swanson P.K."/>
            <person name="Smith M."/>
            <person name="Roesemann S."/>
            <person name="Alexander J.E."/>
            <person name="Rich S.A."/>
            <person name="Livny J."/>
            <person name="Vlamakis H."/>
            <person name="Clish C."/>
            <person name="Bullock K."/>
            <person name="Deik A."/>
            <person name="Scott J."/>
            <person name="Pierce K.A."/>
            <person name="Xavier R.J."/>
            <person name="Alm E.J."/>
        </authorList>
    </citation>
    <scope>NUCLEOTIDE SEQUENCE [LARGE SCALE GENOMIC DNA]</scope>
    <source>
        <strain evidence="7 16">BIOML-A1</strain>
    </source>
</reference>
<evidence type="ECO:0000313" key="16">
    <source>
        <dbReference type="Proteomes" id="UP000478483"/>
    </source>
</evidence>
<dbReference type="Proteomes" id="UP000283513">
    <property type="component" value="Unassembled WGS sequence"/>
</dbReference>
<dbReference type="EMBL" id="QSHO01000004">
    <property type="protein sequence ID" value="RHC18550.1"/>
    <property type="molecule type" value="Genomic_DNA"/>
</dbReference>
<dbReference type="PaxDb" id="166486-ERS852572_00767"/>
<dbReference type="EMBL" id="QRID01000016">
    <property type="protein sequence ID" value="RHG26510.1"/>
    <property type="molecule type" value="Genomic_DNA"/>
</dbReference>
<evidence type="ECO:0000313" key="17">
    <source>
        <dbReference type="Proteomes" id="UP000479531"/>
    </source>
</evidence>
<dbReference type="Proteomes" id="UP000283586">
    <property type="component" value="Unassembled WGS sequence"/>
</dbReference>
<evidence type="ECO:0000256" key="4">
    <source>
        <dbReference type="ARBA" id="ARBA00022795"/>
    </source>
</evidence>
<dbReference type="GO" id="GO:0071973">
    <property type="term" value="P:bacterial-type flagellum-dependent cell motility"/>
    <property type="evidence" value="ECO:0007669"/>
    <property type="project" value="TreeGrafter"/>
</dbReference>
<keyword evidence="6" id="KW-0282">Flagellum</keyword>
<reference evidence="13 14" key="2">
    <citation type="submission" date="2018-08" db="EMBL/GenBank/DDBJ databases">
        <title>A genome reference for cultivated species of the human gut microbiota.</title>
        <authorList>
            <person name="Zou Y."/>
            <person name="Xue W."/>
            <person name="Luo G."/>
        </authorList>
    </citation>
    <scope>NUCLEOTIDE SEQUENCE [LARGE SCALE GENOMIC DNA]</scope>
    <source>
        <strain evidence="11 14">AF31-21AC</strain>
        <strain evidence="10 15">AM22-21LB</strain>
        <strain evidence="9 13">AM37-1AC</strain>
    </source>
</reference>
<dbReference type="EMBL" id="QRQN01000016">
    <property type="protein sequence ID" value="RHN06331.1"/>
    <property type="molecule type" value="Genomic_DNA"/>
</dbReference>
<dbReference type="GeneID" id="61435111"/>
<reference evidence="8 17" key="4">
    <citation type="submission" date="2019-10" db="EMBL/GenBank/DDBJ databases">
        <title>Roseburia spp. ameliorate alcoholic fatty liver via restoration of gut barrier function.</title>
        <authorList>
            <person name="Seo B."/>
            <person name="Ko G."/>
        </authorList>
    </citation>
    <scope>NUCLEOTIDE SEQUENCE [LARGE SCALE GENOMIC DNA]</scope>
    <source>
        <strain evidence="8 17">SNUG30017</strain>
    </source>
</reference>
<evidence type="ECO:0000256" key="3">
    <source>
        <dbReference type="ARBA" id="ARBA00022490"/>
    </source>
</evidence>
<dbReference type="CDD" id="cd16098">
    <property type="entry name" value="FliS"/>
    <property type="match status" value="1"/>
</dbReference>
<dbReference type="Proteomes" id="UP000284051">
    <property type="component" value="Unassembled WGS sequence"/>
</dbReference>
<evidence type="ECO:0000313" key="11">
    <source>
        <dbReference type="EMBL" id="RHN06331.1"/>
    </source>
</evidence>
<sequence length="158" mass="18511">MKKEQIMDFTRRISQSNRGGLVIVIYDIFFAYMEDTKEAHDNGEWENYKTALRNASKTISELISSLDFSYELAGELYRIYVFCRETLAKAMYKRDLKEVELAENLMKKLYTAFAEVMKEDTSAPLMRNTQQIYAGYTYGKNDLVETYQDFDTSRGFLV</sequence>
<evidence type="ECO:0000313" key="6">
    <source>
        <dbReference type="EMBL" id="CUM85013.1"/>
    </source>
</evidence>
<comment type="similarity">
    <text evidence="2">Belongs to the FliS family.</text>
</comment>
<dbReference type="OrthoDB" id="1767099at2"/>
<evidence type="ECO:0000256" key="1">
    <source>
        <dbReference type="ARBA" id="ARBA00004514"/>
    </source>
</evidence>
<dbReference type="AlphaFoldDB" id="A0A173S3W7"/>
<dbReference type="Proteomes" id="UP000478483">
    <property type="component" value="Unassembled WGS sequence"/>
</dbReference>
<evidence type="ECO:0000313" key="7">
    <source>
        <dbReference type="EMBL" id="MTR84950.1"/>
    </source>
</evidence>